<dbReference type="InterPro" id="IPR037272">
    <property type="entry name" value="SNS_sf"/>
</dbReference>
<feature type="transmembrane region" description="Helical" evidence="11">
    <location>
        <begin position="408"/>
        <end position="429"/>
    </location>
</feature>
<keyword evidence="7 11" id="KW-0472">Membrane</keyword>
<evidence type="ECO:0000256" key="8">
    <source>
        <dbReference type="ARBA" id="ARBA00023180"/>
    </source>
</evidence>
<feature type="disulfide bond" evidence="10">
    <location>
        <begin position="148"/>
        <end position="157"/>
    </location>
</feature>
<keyword evidence="10" id="KW-1015">Disulfide bond</keyword>
<feature type="transmembrane region" description="Helical" evidence="11">
    <location>
        <begin position="237"/>
        <end position="254"/>
    </location>
</feature>
<dbReference type="AlphaFoldDB" id="A0ABD2HNU8"/>
<feature type="transmembrane region" description="Helical" evidence="11">
    <location>
        <begin position="64"/>
        <end position="88"/>
    </location>
</feature>
<feature type="binding site" evidence="9">
    <location>
        <position position="43"/>
    </location>
    <ligand>
        <name>Na(+)</name>
        <dbReference type="ChEBI" id="CHEBI:29101"/>
        <label>1</label>
    </ligand>
</feature>
<evidence type="ECO:0000256" key="1">
    <source>
        <dbReference type="ARBA" id="ARBA00004141"/>
    </source>
</evidence>
<keyword evidence="9" id="KW-0915">Sodium</keyword>
<dbReference type="GO" id="GO:0015293">
    <property type="term" value="F:symporter activity"/>
    <property type="evidence" value="ECO:0007669"/>
    <property type="project" value="UniProtKB-KW"/>
</dbReference>
<organism evidence="12 13">
    <name type="scientific">Heterodera trifolii</name>
    <dbReference type="NCBI Taxonomy" id="157864"/>
    <lineage>
        <taxon>Eukaryota</taxon>
        <taxon>Metazoa</taxon>
        <taxon>Ecdysozoa</taxon>
        <taxon>Nematoda</taxon>
        <taxon>Chromadorea</taxon>
        <taxon>Rhabditida</taxon>
        <taxon>Tylenchina</taxon>
        <taxon>Tylenchomorpha</taxon>
        <taxon>Tylenchoidea</taxon>
        <taxon>Heteroderidae</taxon>
        <taxon>Heteroderinae</taxon>
        <taxon>Heterodera</taxon>
    </lineage>
</organism>
<feature type="binding site" evidence="9">
    <location>
        <position position="322"/>
    </location>
    <ligand>
        <name>Na(+)</name>
        <dbReference type="ChEBI" id="CHEBI:29101"/>
        <label>1</label>
    </ligand>
</feature>
<dbReference type="SUPFAM" id="SSF161070">
    <property type="entry name" value="SNF-like"/>
    <property type="match status" value="1"/>
</dbReference>
<evidence type="ECO:0000313" key="12">
    <source>
        <dbReference type="EMBL" id="KAL3068437.1"/>
    </source>
</evidence>
<keyword evidence="3" id="KW-0813">Transport</keyword>
<comment type="caution">
    <text evidence="12">The sequence shown here is derived from an EMBL/GenBank/DDBJ whole genome shotgun (WGS) entry which is preliminary data.</text>
</comment>
<dbReference type="PRINTS" id="PR00176">
    <property type="entry name" value="NANEUSMPORT"/>
</dbReference>
<dbReference type="PANTHER" id="PTHR11616:SF321">
    <property type="entry name" value="SODIUM-DEPENDENT NUTRIENT AMINO ACID TRANSPORTER 1-RELATED"/>
    <property type="match status" value="1"/>
</dbReference>
<keyword evidence="8" id="KW-0325">Glycoprotein</keyword>
<dbReference type="Proteomes" id="UP001620626">
    <property type="component" value="Unassembled WGS sequence"/>
</dbReference>
<feature type="transmembrane region" description="Helical" evidence="11">
    <location>
        <begin position="109"/>
        <end position="136"/>
    </location>
</feature>
<evidence type="ECO:0000256" key="4">
    <source>
        <dbReference type="ARBA" id="ARBA00022692"/>
    </source>
</evidence>
<feature type="transmembrane region" description="Helical" evidence="11">
    <location>
        <begin position="523"/>
        <end position="545"/>
    </location>
</feature>
<dbReference type="Pfam" id="PF00209">
    <property type="entry name" value="SNF"/>
    <property type="match status" value="1"/>
</dbReference>
<gene>
    <name evidence="12" type="ORF">niasHT_030728</name>
</gene>
<evidence type="ECO:0000313" key="13">
    <source>
        <dbReference type="Proteomes" id="UP001620626"/>
    </source>
</evidence>
<evidence type="ECO:0000256" key="9">
    <source>
        <dbReference type="PIRSR" id="PIRSR600175-1"/>
    </source>
</evidence>
<dbReference type="PANTHER" id="PTHR11616">
    <property type="entry name" value="SODIUM/CHLORIDE DEPENDENT TRANSPORTER"/>
    <property type="match status" value="1"/>
</dbReference>
<feature type="transmembrane region" description="Helical" evidence="11">
    <location>
        <begin position="266"/>
        <end position="286"/>
    </location>
</feature>
<evidence type="ECO:0000256" key="5">
    <source>
        <dbReference type="ARBA" id="ARBA00022847"/>
    </source>
</evidence>
<feature type="transmembrane region" description="Helical" evidence="11">
    <location>
        <begin position="315"/>
        <end position="335"/>
    </location>
</feature>
<evidence type="ECO:0000256" key="6">
    <source>
        <dbReference type="ARBA" id="ARBA00022989"/>
    </source>
</evidence>
<keyword evidence="6 11" id="KW-1133">Transmembrane helix</keyword>
<comment type="similarity">
    <text evidence="2">Belongs to the sodium:neurotransmitter symporter (SNF) (TC 2.A.22) family.</text>
</comment>
<sequence>MEGDDDPGVYIEYPFEETGGEGDENRIRGNWSSKLDYLLSAFGYTFAIGNLWRFPYQCSIHGGVAFFVPYIVLFLLIALPICFIELSLGQFISLCPLSAWKMSPLFKGIGVSMVFISCIISIYYNMITSWAFYYMINSLKFPLPWATCGNSWNTENCSVWNKGAVETCRLLSGVILANGSCANFGENLATTEFGKGNDSAVSAFADGPKAGGVMPSVEYFHNQVLMLSSGIGDFQTVNWQLAICLLISWLFVFLCSFKGIKTSGKVVYFIVIFPYIVLVALFIRFITLPGSVDGLFHYMRPDWAILTDLNAWGDAAIQVFYSLSTCTGGFIMLSSYNRFHNNIFSDLWIIGLVDFVTSVLISSLVFSTIGFICHEMGIPFEQFHLQEGIQVVFVFFVEALSKLPVAQIYSLLFFTMVAFVVFDTELFIVETIVSSICDQFPERLRRNHRHVLTFTLFAFFLLGLPLCTAAGIYWIVLFERFSATWPLIIIGFFEVMTVCWVYGVDNFLDNVKWMIGFYPPFYLLWKILWKFFCPILLLALLSLVWLQHNPLQYNSFLFPRWSLLLGWAISLSPVFIILFMFIYQFASINGPFSKRLRELLCPTDDWGPALAVHRAELYPMQIPEAQKLMAPPSSCVYRNATNGDSVEQFMDRYSRPIGKGVYPQQEFDKIIARKPLTEKETII</sequence>
<feature type="binding site" evidence="9">
    <location>
        <position position="50"/>
    </location>
    <ligand>
        <name>Na(+)</name>
        <dbReference type="ChEBI" id="CHEBI:29101"/>
        <label>1</label>
    </ligand>
</feature>
<feature type="transmembrane region" description="Helical" evidence="11">
    <location>
        <begin position="450"/>
        <end position="477"/>
    </location>
</feature>
<evidence type="ECO:0000256" key="2">
    <source>
        <dbReference type="ARBA" id="ARBA00006459"/>
    </source>
</evidence>
<feature type="transmembrane region" description="Helical" evidence="11">
    <location>
        <begin position="347"/>
        <end position="372"/>
    </location>
</feature>
<evidence type="ECO:0000256" key="7">
    <source>
        <dbReference type="ARBA" id="ARBA00023136"/>
    </source>
</evidence>
<dbReference type="PROSITE" id="PS50267">
    <property type="entry name" value="NA_NEUROTRAN_SYMP_3"/>
    <property type="match status" value="1"/>
</dbReference>
<feature type="transmembrane region" description="Helical" evidence="11">
    <location>
        <begin position="565"/>
        <end position="586"/>
    </location>
</feature>
<evidence type="ECO:0008006" key="14">
    <source>
        <dbReference type="Google" id="ProtNLM"/>
    </source>
</evidence>
<feature type="transmembrane region" description="Helical" evidence="11">
    <location>
        <begin position="483"/>
        <end position="502"/>
    </location>
</feature>
<feature type="transmembrane region" description="Helical" evidence="11">
    <location>
        <begin position="35"/>
        <end position="52"/>
    </location>
</feature>
<protein>
    <recommendedName>
        <fullName evidence="14">Transporter</fullName>
    </recommendedName>
</protein>
<evidence type="ECO:0000256" key="10">
    <source>
        <dbReference type="PIRSR" id="PIRSR600175-2"/>
    </source>
</evidence>
<dbReference type="EMBL" id="JBICBT010001408">
    <property type="protein sequence ID" value="KAL3068437.1"/>
    <property type="molecule type" value="Genomic_DNA"/>
</dbReference>
<evidence type="ECO:0000256" key="11">
    <source>
        <dbReference type="SAM" id="Phobius"/>
    </source>
</evidence>
<accession>A0ABD2HNU8</accession>
<dbReference type="GO" id="GO:0016020">
    <property type="term" value="C:membrane"/>
    <property type="evidence" value="ECO:0007669"/>
    <property type="project" value="UniProtKB-SubCell"/>
</dbReference>
<keyword evidence="13" id="KW-1185">Reference proteome</keyword>
<evidence type="ECO:0000256" key="3">
    <source>
        <dbReference type="ARBA" id="ARBA00022448"/>
    </source>
</evidence>
<keyword evidence="9" id="KW-0479">Metal-binding</keyword>
<dbReference type="InterPro" id="IPR000175">
    <property type="entry name" value="Na/ntran_symport"/>
</dbReference>
<keyword evidence="4 11" id="KW-0812">Transmembrane</keyword>
<reference evidence="12 13" key="1">
    <citation type="submission" date="2024-10" db="EMBL/GenBank/DDBJ databases">
        <authorList>
            <person name="Kim D."/>
        </authorList>
    </citation>
    <scope>NUCLEOTIDE SEQUENCE [LARGE SCALE GENOMIC DNA]</scope>
    <source>
        <strain evidence="12">BH-2024</strain>
    </source>
</reference>
<comment type="subcellular location">
    <subcellularLocation>
        <location evidence="1">Membrane</location>
        <topology evidence="1">Multi-pass membrane protein</topology>
    </subcellularLocation>
</comment>
<proteinExistence type="inferred from homology"/>
<name>A0ABD2HNU8_9BILA</name>
<keyword evidence="5" id="KW-0769">Symport</keyword>
<feature type="binding site" evidence="9">
    <location>
        <position position="423"/>
    </location>
    <ligand>
        <name>Na(+)</name>
        <dbReference type="ChEBI" id="CHEBI:29101"/>
        <label>1</label>
    </ligand>
</feature>